<name>A0AAV0NGF7_9ROSI</name>
<feature type="non-terminal residue" evidence="1">
    <location>
        <position position="1"/>
    </location>
</feature>
<evidence type="ECO:0000313" key="1">
    <source>
        <dbReference type="EMBL" id="CAI0457512.1"/>
    </source>
</evidence>
<proteinExistence type="predicted"/>
<gene>
    <name evidence="1" type="ORF">LITE_LOCUS33156</name>
</gene>
<dbReference type="Proteomes" id="UP001154282">
    <property type="component" value="Unassembled WGS sequence"/>
</dbReference>
<keyword evidence="2" id="KW-1185">Reference proteome</keyword>
<sequence length="261" mass="28302">NTVVPSFPAEKRPSKPFSFVRFLISRLSLPSNIISLSVADSLLPPLSPPSATVPTQKNLLLPPFPLGPAIQLRDYTPQSSQSRIPEFPMEAAAASAPFSNTYYYIPPLAFLSRVSISLHPASRRHQQQRHQFFRRSSSSSIPFSRGRSCCFASSPEALVSAANSAPGRGVANKRGGGDGEEKDECGDLKSWMHQNGLPPCKVVLRDRPSLDEKLCSIHYVAASEDLQAGDVAFSVPNSLVVTLDRVLGNETVGKPFVSVPF</sequence>
<comment type="caution">
    <text evidence="1">The sequence shown here is derived from an EMBL/GenBank/DDBJ whole genome shotgun (WGS) entry which is preliminary data.</text>
</comment>
<dbReference type="Gene3D" id="3.90.1410.10">
    <property type="entry name" value="set domain protein methyltransferase, domain 1"/>
    <property type="match status" value="1"/>
</dbReference>
<protein>
    <submittedName>
        <fullName evidence="1">Uncharacterized protein</fullName>
    </submittedName>
</protein>
<evidence type="ECO:0000313" key="2">
    <source>
        <dbReference type="Proteomes" id="UP001154282"/>
    </source>
</evidence>
<organism evidence="1 2">
    <name type="scientific">Linum tenue</name>
    <dbReference type="NCBI Taxonomy" id="586396"/>
    <lineage>
        <taxon>Eukaryota</taxon>
        <taxon>Viridiplantae</taxon>
        <taxon>Streptophyta</taxon>
        <taxon>Embryophyta</taxon>
        <taxon>Tracheophyta</taxon>
        <taxon>Spermatophyta</taxon>
        <taxon>Magnoliopsida</taxon>
        <taxon>eudicotyledons</taxon>
        <taxon>Gunneridae</taxon>
        <taxon>Pentapetalae</taxon>
        <taxon>rosids</taxon>
        <taxon>fabids</taxon>
        <taxon>Malpighiales</taxon>
        <taxon>Linaceae</taxon>
        <taxon>Linum</taxon>
    </lineage>
</organism>
<dbReference type="EMBL" id="CAMGYJ010000008">
    <property type="protein sequence ID" value="CAI0457512.1"/>
    <property type="molecule type" value="Genomic_DNA"/>
</dbReference>
<accession>A0AAV0NGF7</accession>
<reference evidence="1" key="1">
    <citation type="submission" date="2022-08" db="EMBL/GenBank/DDBJ databases">
        <authorList>
            <person name="Gutierrez-Valencia J."/>
        </authorList>
    </citation>
    <scope>NUCLEOTIDE SEQUENCE</scope>
</reference>
<dbReference type="AlphaFoldDB" id="A0AAV0NGF7"/>